<dbReference type="GO" id="GO:0005829">
    <property type="term" value="C:cytosol"/>
    <property type="evidence" value="ECO:0007669"/>
    <property type="project" value="TreeGrafter"/>
</dbReference>
<dbReference type="PANTHER" id="PTHR32226">
    <property type="entry name" value="TELO2-INTERACTING PROTEIN 2"/>
    <property type="match status" value="1"/>
</dbReference>
<keyword evidence="3" id="KW-1185">Reference proteome</keyword>
<dbReference type="EMBL" id="CAJHNH020008554">
    <property type="protein sequence ID" value="CAG5136659.1"/>
    <property type="molecule type" value="Genomic_DNA"/>
</dbReference>
<dbReference type="Proteomes" id="UP000678393">
    <property type="component" value="Unassembled WGS sequence"/>
</dbReference>
<evidence type="ECO:0000313" key="3">
    <source>
        <dbReference type="Proteomes" id="UP000678393"/>
    </source>
</evidence>
<dbReference type="GO" id="GO:0110078">
    <property type="term" value="C:TTT Hsp90 cochaperone complex"/>
    <property type="evidence" value="ECO:0007669"/>
    <property type="project" value="InterPro"/>
</dbReference>
<dbReference type="PANTHER" id="PTHR32226:SF2">
    <property type="entry name" value="TELO2-INTERACTING PROTEIN 2"/>
    <property type="match status" value="1"/>
</dbReference>
<dbReference type="GO" id="GO:0005634">
    <property type="term" value="C:nucleus"/>
    <property type="evidence" value="ECO:0007669"/>
    <property type="project" value="TreeGrafter"/>
</dbReference>
<dbReference type="AlphaFoldDB" id="A0A8S4A4A8"/>
<dbReference type="Pfam" id="PF10521">
    <property type="entry name" value="Tti2"/>
    <property type="match status" value="1"/>
</dbReference>
<evidence type="ECO:0008006" key="4">
    <source>
        <dbReference type="Google" id="ProtNLM"/>
    </source>
</evidence>
<dbReference type="InterPro" id="IPR018870">
    <property type="entry name" value="Tti2"/>
</dbReference>
<accession>A0A8S4A4A8</accession>
<sequence>MSSQDNTDCRFVQTETDTHLQYVSLLQEACNSSNHQRKLESLARCASYITSSDPSSILDLLRHETCVRELVKVIDLAIVPSFQKKEYASYEKDDFKKYPEVTRHVLSIIHHILHILANSKRDGANSLTDNATTEIISSMNETEQQKIARNISAFLPKLILLISAHSSCPLWSSVELETLSSQVLDRLLVYFSCESVDELLSIEIHPWDASVGTVKGSKVMLLNAVLSHCWKPLSKNTWHQNPFLSHSFFWIILQMKLPHLSDHIEQVMSVALNFLEDHQAVNKIRGISCLHHLIKNTSSEEMRWLNRAEVIYEQLKNQMYSKEAAVIEFLFPCLFDVLKILESPPELDRHQYVLDTLLRNTDSENLLILRKIYVSNLTTLVNQVGIHSVRHLKTLIKVISNYLEVDDGLGEVSARPQTLKLLECIIRVAWPRVQHHADVILKMCLNFIADVICTKPDSDSSHDVRYELTAETVRCLVLLSEVCPDVLPCVKAGLEAGINSVGSDNRMFDILKTQLASISTVLV</sequence>
<evidence type="ECO:0000256" key="1">
    <source>
        <dbReference type="ARBA" id="ARBA00034736"/>
    </source>
</evidence>
<dbReference type="OrthoDB" id="6417021at2759"/>
<comment type="similarity">
    <text evidence="1">Belongs to the TTI2 family.</text>
</comment>
<dbReference type="Gene3D" id="1.25.10.10">
    <property type="entry name" value="Leucine-rich Repeat Variant"/>
    <property type="match status" value="1"/>
</dbReference>
<dbReference type="InterPro" id="IPR016024">
    <property type="entry name" value="ARM-type_fold"/>
</dbReference>
<name>A0A8S4A4A8_9EUPU</name>
<dbReference type="InterPro" id="IPR011989">
    <property type="entry name" value="ARM-like"/>
</dbReference>
<organism evidence="2 3">
    <name type="scientific">Candidula unifasciata</name>
    <dbReference type="NCBI Taxonomy" id="100452"/>
    <lineage>
        <taxon>Eukaryota</taxon>
        <taxon>Metazoa</taxon>
        <taxon>Spiralia</taxon>
        <taxon>Lophotrochozoa</taxon>
        <taxon>Mollusca</taxon>
        <taxon>Gastropoda</taxon>
        <taxon>Heterobranchia</taxon>
        <taxon>Euthyneura</taxon>
        <taxon>Panpulmonata</taxon>
        <taxon>Eupulmonata</taxon>
        <taxon>Stylommatophora</taxon>
        <taxon>Helicina</taxon>
        <taxon>Helicoidea</taxon>
        <taxon>Geomitridae</taxon>
        <taxon>Candidula</taxon>
    </lineage>
</organism>
<dbReference type="SUPFAM" id="SSF48371">
    <property type="entry name" value="ARM repeat"/>
    <property type="match status" value="1"/>
</dbReference>
<reference evidence="2" key="1">
    <citation type="submission" date="2021-04" db="EMBL/GenBank/DDBJ databases">
        <authorList>
            <consortium name="Molecular Ecology Group"/>
        </authorList>
    </citation>
    <scope>NUCLEOTIDE SEQUENCE</scope>
</reference>
<protein>
    <recommendedName>
        <fullName evidence="4">TELO2-interacting protein 2</fullName>
    </recommendedName>
</protein>
<proteinExistence type="inferred from homology"/>
<evidence type="ECO:0000313" key="2">
    <source>
        <dbReference type="EMBL" id="CAG5136659.1"/>
    </source>
</evidence>
<gene>
    <name evidence="2" type="ORF">CUNI_LOCUS22217</name>
</gene>
<comment type="caution">
    <text evidence="2">The sequence shown here is derived from an EMBL/GenBank/DDBJ whole genome shotgun (WGS) entry which is preliminary data.</text>
</comment>